<evidence type="ECO:0000313" key="8">
    <source>
        <dbReference type="EMBL" id="OXM85637.1"/>
    </source>
</evidence>
<keyword evidence="4 6" id="KW-1133">Transmembrane helix</keyword>
<reference evidence="8 9" key="1">
    <citation type="submission" date="2017-07" db="EMBL/GenBank/DDBJ databases">
        <title>Genome sequencing and assembly of Paenibacillus rigui.</title>
        <authorList>
            <person name="Mayilraj S."/>
        </authorList>
    </citation>
    <scope>NUCLEOTIDE SEQUENCE [LARGE SCALE GENOMIC DNA]</scope>
    <source>
        <strain evidence="8 9">JCM 16352</strain>
    </source>
</reference>
<keyword evidence="2" id="KW-1003">Cell membrane</keyword>
<dbReference type="OrthoDB" id="1121311at2"/>
<accession>A0A229UQ11</accession>
<feature type="transmembrane region" description="Helical" evidence="6">
    <location>
        <begin position="69"/>
        <end position="88"/>
    </location>
</feature>
<dbReference type="PANTHER" id="PTHR40077">
    <property type="entry name" value="MEMBRANE PROTEIN-RELATED"/>
    <property type="match status" value="1"/>
</dbReference>
<keyword evidence="3 6" id="KW-0812">Transmembrane</keyword>
<protein>
    <recommendedName>
        <fullName evidence="7">DUF3817 domain-containing protein</fullName>
    </recommendedName>
</protein>
<comment type="caution">
    <text evidence="8">The sequence shown here is derived from an EMBL/GenBank/DDBJ whole genome shotgun (WGS) entry which is preliminary data.</text>
</comment>
<keyword evidence="5 6" id="KW-0472">Membrane</keyword>
<evidence type="ECO:0000256" key="2">
    <source>
        <dbReference type="ARBA" id="ARBA00022475"/>
    </source>
</evidence>
<feature type="transmembrane region" description="Helical" evidence="6">
    <location>
        <begin position="42"/>
        <end position="63"/>
    </location>
</feature>
<sequence>MFRTPIGRLRAIGIYEGISFLVLLLIAMPLKYYADLPQMVKWVGSLHGFLFVLYLLAVAHVTIVHRWSILRVLAAVVASLLPFGTFVLDSRLRREQR</sequence>
<dbReference type="EMBL" id="NMQW01000020">
    <property type="protein sequence ID" value="OXM85637.1"/>
    <property type="molecule type" value="Genomic_DNA"/>
</dbReference>
<comment type="subcellular location">
    <subcellularLocation>
        <location evidence="1">Cell membrane</location>
        <topology evidence="1">Multi-pass membrane protein</topology>
    </subcellularLocation>
</comment>
<proteinExistence type="predicted"/>
<evidence type="ECO:0000256" key="4">
    <source>
        <dbReference type="ARBA" id="ARBA00022989"/>
    </source>
</evidence>
<keyword evidence="9" id="KW-1185">Reference proteome</keyword>
<dbReference type="AlphaFoldDB" id="A0A229UQ11"/>
<feature type="transmembrane region" description="Helical" evidence="6">
    <location>
        <begin position="12"/>
        <end position="30"/>
    </location>
</feature>
<evidence type="ECO:0000256" key="1">
    <source>
        <dbReference type="ARBA" id="ARBA00004651"/>
    </source>
</evidence>
<feature type="domain" description="DUF3817" evidence="7">
    <location>
        <begin position="7"/>
        <end position="94"/>
    </location>
</feature>
<dbReference type="NCBIfam" id="TIGR03954">
    <property type="entry name" value="integ_memb_HG"/>
    <property type="match status" value="1"/>
</dbReference>
<dbReference type="PANTHER" id="PTHR40077:SF1">
    <property type="entry name" value="MEMBRANE PROTEIN"/>
    <property type="match status" value="1"/>
</dbReference>
<evidence type="ECO:0000256" key="6">
    <source>
        <dbReference type="SAM" id="Phobius"/>
    </source>
</evidence>
<evidence type="ECO:0000259" key="7">
    <source>
        <dbReference type="Pfam" id="PF12823"/>
    </source>
</evidence>
<name>A0A229UQ11_9BACL</name>
<dbReference type="InterPro" id="IPR023845">
    <property type="entry name" value="DUF3817_TM"/>
</dbReference>
<organism evidence="8 9">
    <name type="scientific">Paenibacillus rigui</name>
    <dbReference type="NCBI Taxonomy" id="554312"/>
    <lineage>
        <taxon>Bacteria</taxon>
        <taxon>Bacillati</taxon>
        <taxon>Bacillota</taxon>
        <taxon>Bacilli</taxon>
        <taxon>Bacillales</taxon>
        <taxon>Paenibacillaceae</taxon>
        <taxon>Paenibacillus</taxon>
    </lineage>
</organism>
<evidence type="ECO:0000256" key="3">
    <source>
        <dbReference type="ARBA" id="ARBA00022692"/>
    </source>
</evidence>
<evidence type="ECO:0000313" key="9">
    <source>
        <dbReference type="Proteomes" id="UP000215509"/>
    </source>
</evidence>
<evidence type="ECO:0000256" key="5">
    <source>
        <dbReference type="ARBA" id="ARBA00023136"/>
    </source>
</evidence>
<dbReference type="RefSeq" id="WP_094015628.1">
    <property type="nucleotide sequence ID" value="NZ_NMQW01000020.1"/>
</dbReference>
<dbReference type="Pfam" id="PF12823">
    <property type="entry name" value="DUF3817"/>
    <property type="match status" value="1"/>
</dbReference>
<gene>
    <name evidence="8" type="ORF">CF651_14730</name>
</gene>
<dbReference type="GO" id="GO:0005886">
    <property type="term" value="C:plasma membrane"/>
    <property type="evidence" value="ECO:0007669"/>
    <property type="project" value="UniProtKB-SubCell"/>
</dbReference>
<dbReference type="Proteomes" id="UP000215509">
    <property type="component" value="Unassembled WGS sequence"/>
</dbReference>